<evidence type="ECO:0008006" key="4">
    <source>
        <dbReference type="Google" id="ProtNLM"/>
    </source>
</evidence>
<protein>
    <recommendedName>
        <fullName evidence="4">Porin domain-containing protein</fullName>
    </recommendedName>
</protein>
<sequence length="351" mass="39666">MKWISIVVACFLFSAKTSASTGFYFLSDNFVRSDSFSLPVMLNDFEGAYTTGERLYASSWNELGYRYNAFKLGFIARSEYGGSFSNDTSEFAGKLINKEDLDIGRKYQLDFEAYGFIATGLRASYLLTREDFSLEVGGSLLKASHLMDANISGSATAVGEKDYDFQAHFDYYAYTDPIFEWDVEAPEAKGWSIDIALEYTFSDALLLKLWVRDLFGHLYWEKAPYTNANGQSGNKTYDENGYVEWNPAFSGKQIYTSYDQKLKPSGFLKMSYQLNSSFSVLAGSRYHFDEVLPFIGAGYRMQATGFEATVYPTTQALGIQYFYQAFIIGVQADDIALDKMTHIAFSLAYNY</sequence>
<reference evidence="2" key="1">
    <citation type="submission" date="2021-12" db="EMBL/GenBank/DDBJ databases">
        <title>Enterovibrio ZSDZ35 sp. nov. and Enterovibrio ZSDZ42 sp. nov., isolated from coastal seawater in Qingdao.</title>
        <authorList>
            <person name="Zhang P."/>
        </authorList>
    </citation>
    <scope>NUCLEOTIDE SEQUENCE</scope>
    <source>
        <strain evidence="2">ZSDZ42</strain>
    </source>
</reference>
<evidence type="ECO:0000313" key="3">
    <source>
        <dbReference type="Proteomes" id="UP001149400"/>
    </source>
</evidence>
<evidence type="ECO:0000256" key="1">
    <source>
        <dbReference type="SAM" id="SignalP"/>
    </source>
</evidence>
<feature type="chain" id="PRO_5046980610" description="Porin domain-containing protein" evidence="1">
    <location>
        <begin position="20"/>
        <end position="351"/>
    </location>
</feature>
<dbReference type="EMBL" id="JAJUBC010000036">
    <property type="protein sequence ID" value="MDD1795865.1"/>
    <property type="molecule type" value="Genomic_DNA"/>
</dbReference>
<keyword evidence="3" id="KW-1185">Reference proteome</keyword>
<comment type="caution">
    <text evidence="2">The sequence shown here is derived from an EMBL/GenBank/DDBJ whole genome shotgun (WGS) entry which is preliminary data.</text>
</comment>
<proteinExistence type="predicted"/>
<keyword evidence="1" id="KW-0732">Signal</keyword>
<dbReference type="RefSeq" id="WP_274166634.1">
    <property type="nucleotide sequence ID" value="NZ_JAJUBC010000036.1"/>
</dbReference>
<accession>A0ABT5R7P7</accession>
<name>A0ABT5R7P7_9GAMM</name>
<gene>
    <name evidence="2" type="ORF">LRP50_22360</name>
</gene>
<dbReference type="Proteomes" id="UP001149400">
    <property type="component" value="Unassembled WGS sequence"/>
</dbReference>
<feature type="signal peptide" evidence="1">
    <location>
        <begin position="1"/>
        <end position="19"/>
    </location>
</feature>
<evidence type="ECO:0000313" key="2">
    <source>
        <dbReference type="EMBL" id="MDD1795865.1"/>
    </source>
</evidence>
<organism evidence="2 3">
    <name type="scientific">Enterovibrio gelatinilyticus</name>
    <dbReference type="NCBI Taxonomy" id="2899819"/>
    <lineage>
        <taxon>Bacteria</taxon>
        <taxon>Pseudomonadati</taxon>
        <taxon>Pseudomonadota</taxon>
        <taxon>Gammaproteobacteria</taxon>
        <taxon>Vibrionales</taxon>
        <taxon>Vibrionaceae</taxon>
        <taxon>Enterovibrio</taxon>
    </lineage>
</organism>